<dbReference type="InterPro" id="IPR013783">
    <property type="entry name" value="Ig-like_fold"/>
</dbReference>
<dbReference type="InterPro" id="IPR011498">
    <property type="entry name" value="Kelch_2"/>
</dbReference>
<dbReference type="SUPFAM" id="SSF81296">
    <property type="entry name" value="E set domains"/>
    <property type="match status" value="1"/>
</dbReference>
<evidence type="ECO:0008006" key="6">
    <source>
        <dbReference type="Google" id="ProtNLM"/>
    </source>
</evidence>
<dbReference type="Pfam" id="PF21110">
    <property type="entry name" value="GlxA"/>
    <property type="match status" value="1"/>
</dbReference>
<dbReference type="InterPro" id="IPR015202">
    <property type="entry name" value="GO-like_E_set"/>
</dbReference>
<sequence length="645" mass="71018">MKDQAGRRRARRLTTGAAVVIALAGMNGPWLYRFGTAQYHQYKINKAEYKAANGHWDIVRFPKEYRQNTIHAALLHTGKVLLVAGSGNNQANFDRKRFDTRLWDPVKGTIKKIPTPSDLFCTGHTQLADGKLLIAGGTKRYEKLKGDVTKAGGLIIVHNENPDKPITLPAGTRFTGRSNGRTFVSKDPVLVPRAKKVYDPDTGAFLRNDPGLGRIYVEARKSGARYETGTQDNYRVQGLTGADARNTYGIAQKLALDKKDFQGIRDAYEFDPVAERYIKVDPMNEARWYPTLTTLSDGRVLSVSGLDDIGQLVPGKNEIFDPKTGKWAYTRKLRRFPTYPALFLTQNGKIFYSGSNAGYGPDDVGREPGIWDVGTNRFTKLPGLGDADLMETSGTVMLPPAQDERFMVVGGGGVGESKRSSRKTRIIDLKARNPKFVDGPALAKGTRYPQTSILPDDTVLVSGGSEDYRGRGDSNILQARLYHPDSGTFTSVADPLVGRNYHSGSILLPDGRVMFFGSDSLYADAAGTKPGTFEQRIEIYTPPYLYRDSRPTLSGGPRTIARGASGTFTSEHAAAVKKVRLIRPSASTHVTDVDQRSIALDFKASGDRITVTVPRNRNLVQSGWYMLFVDDARGTPSKAQWVRVP</sequence>
<proteinExistence type="predicted"/>
<keyword evidence="1" id="KW-0472">Membrane</keyword>
<gene>
    <name evidence="4" type="ORF">GCM10010503_09980</name>
</gene>
<dbReference type="Gene3D" id="2.130.10.80">
    <property type="entry name" value="Galactose oxidase/kelch, beta-propeller"/>
    <property type="match status" value="1"/>
</dbReference>
<organism evidence="4 5">
    <name type="scientific">Streptomyces lucensis JCM 4490</name>
    <dbReference type="NCBI Taxonomy" id="1306176"/>
    <lineage>
        <taxon>Bacteria</taxon>
        <taxon>Bacillati</taxon>
        <taxon>Actinomycetota</taxon>
        <taxon>Actinomycetes</taxon>
        <taxon>Kitasatosporales</taxon>
        <taxon>Streptomycetaceae</taxon>
        <taxon>Streptomyces</taxon>
    </lineage>
</organism>
<dbReference type="InterPro" id="IPR011043">
    <property type="entry name" value="Gal_Oxase/kelch_b-propeller"/>
</dbReference>
<evidence type="ECO:0000259" key="2">
    <source>
        <dbReference type="Pfam" id="PF09118"/>
    </source>
</evidence>
<protein>
    <recommendedName>
        <fullName evidence="6">Secreted protein</fullName>
    </recommendedName>
</protein>
<evidence type="ECO:0000259" key="3">
    <source>
        <dbReference type="Pfam" id="PF21110"/>
    </source>
</evidence>
<dbReference type="PANTHER" id="PTHR32208">
    <property type="entry name" value="SECRETED PROTEIN-RELATED"/>
    <property type="match status" value="1"/>
</dbReference>
<feature type="transmembrane region" description="Helical" evidence="1">
    <location>
        <begin position="12"/>
        <end position="32"/>
    </location>
</feature>
<dbReference type="Pfam" id="PF07646">
    <property type="entry name" value="Kelch_2"/>
    <property type="match status" value="2"/>
</dbReference>
<reference evidence="4" key="2">
    <citation type="submission" date="2020-09" db="EMBL/GenBank/DDBJ databases">
        <authorList>
            <person name="Sun Q."/>
            <person name="Ohkuma M."/>
        </authorList>
    </citation>
    <scope>NUCLEOTIDE SEQUENCE</scope>
    <source>
        <strain evidence="4">JCM 4490</strain>
    </source>
</reference>
<comment type="caution">
    <text evidence="4">The sequence shown here is derived from an EMBL/GenBank/DDBJ whole genome shotgun (WGS) entry which is preliminary data.</text>
</comment>
<evidence type="ECO:0000256" key="1">
    <source>
        <dbReference type="SAM" id="Phobius"/>
    </source>
</evidence>
<dbReference type="RefSeq" id="WP_190013497.1">
    <property type="nucleotide sequence ID" value="NZ_BMUE01000002.1"/>
</dbReference>
<evidence type="ECO:0000313" key="5">
    <source>
        <dbReference type="Proteomes" id="UP000620224"/>
    </source>
</evidence>
<dbReference type="InterPro" id="IPR014756">
    <property type="entry name" value="Ig_E-set"/>
</dbReference>
<dbReference type="Gene3D" id="2.60.40.10">
    <property type="entry name" value="Immunoglobulins"/>
    <property type="match status" value="1"/>
</dbReference>
<dbReference type="Pfam" id="PF09118">
    <property type="entry name" value="GO-like_E_set"/>
    <property type="match status" value="1"/>
</dbReference>
<name>A0A918IZL7_9ACTN</name>
<dbReference type="Proteomes" id="UP000620224">
    <property type="component" value="Unassembled WGS sequence"/>
</dbReference>
<feature type="domain" description="Galactose oxidase-like Early set" evidence="2">
    <location>
        <begin position="550"/>
        <end position="644"/>
    </location>
</feature>
<keyword evidence="1" id="KW-0812">Transmembrane</keyword>
<dbReference type="PANTHER" id="PTHR32208:SF21">
    <property type="entry name" value="LOW QUALITY PROTEIN: ALDEHYDE OXIDASE GLOX-LIKE"/>
    <property type="match status" value="1"/>
</dbReference>
<dbReference type="SUPFAM" id="SSF50965">
    <property type="entry name" value="Galactose oxidase, central domain"/>
    <property type="match status" value="1"/>
</dbReference>
<evidence type="ECO:0000313" key="4">
    <source>
        <dbReference type="EMBL" id="GGW36123.1"/>
    </source>
</evidence>
<feature type="domain" description="GlxA-like beta barrel" evidence="3">
    <location>
        <begin position="150"/>
        <end position="254"/>
    </location>
</feature>
<dbReference type="CDD" id="cd02851">
    <property type="entry name" value="E_set_GO_C"/>
    <property type="match status" value="1"/>
</dbReference>
<reference evidence="4" key="1">
    <citation type="journal article" date="2014" name="Int. J. Syst. Evol. Microbiol.">
        <title>Complete genome sequence of Corynebacterium casei LMG S-19264T (=DSM 44701T), isolated from a smear-ripened cheese.</title>
        <authorList>
            <consortium name="US DOE Joint Genome Institute (JGI-PGF)"/>
            <person name="Walter F."/>
            <person name="Albersmeier A."/>
            <person name="Kalinowski J."/>
            <person name="Ruckert C."/>
        </authorList>
    </citation>
    <scope>NUCLEOTIDE SEQUENCE</scope>
    <source>
        <strain evidence="4">JCM 4490</strain>
    </source>
</reference>
<keyword evidence="5" id="KW-1185">Reference proteome</keyword>
<dbReference type="InterPro" id="IPR037293">
    <property type="entry name" value="Gal_Oxidase_central_sf"/>
</dbReference>
<dbReference type="InterPro" id="IPR049305">
    <property type="entry name" value="GlxA-like_b-barrel"/>
</dbReference>
<dbReference type="EMBL" id="BMUE01000002">
    <property type="protein sequence ID" value="GGW36123.1"/>
    <property type="molecule type" value="Genomic_DNA"/>
</dbReference>
<dbReference type="GO" id="GO:0005975">
    <property type="term" value="P:carbohydrate metabolic process"/>
    <property type="evidence" value="ECO:0007669"/>
    <property type="project" value="UniProtKB-ARBA"/>
</dbReference>
<keyword evidence="1" id="KW-1133">Transmembrane helix</keyword>
<dbReference type="AlphaFoldDB" id="A0A918IZL7"/>
<accession>A0A918IZL7</accession>